<evidence type="ECO:0000256" key="2">
    <source>
        <dbReference type="HAMAP-Rule" id="MF_00048"/>
    </source>
</evidence>
<dbReference type="NCBIfam" id="NF009150">
    <property type="entry name" value="PRK12497.1-3"/>
    <property type="match status" value="1"/>
</dbReference>
<dbReference type="PANTHER" id="PTHR34039">
    <property type="entry name" value="UPF0102 PROTEIN YRAN"/>
    <property type="match status" value="1"/>
</dbReference>
<dbReference type="Gene3D" id="3.40.1350.10">
    <property type="match status" value="1"/>
</dbReference>
<evidence type="ECO:0000256" key="1">
    <source>
        <dbReference type="ARBA" id="ARBA00006738"/>
    </source>
</evidence>
<sequence length="126" mass="14633">MNKNVKNQRLKIGQIGEQLAVKYLKSNNYHIIETNWRCKLGEIDIIAYKKDTLVLLEVRTRRDTGRFGTPQESIDYKKQNKVRSASQVFLLQNNKLNAKIRFDAICILLNKKGDTLLSIDHIKNAF</sequence>
<proteinExistence type="inferred from homology"/>
<dbReference type="InterPro" id="IPR011335">
    <property type="entry name" value="Restrct_endonuc-II-like"/>
</dbReference>
<reference evidence="3 4" key="1">
    <citation type="submission" date="2019-01" db="EMBL/GenBank/DDBJ databases">
        <title>Chengkuizengella sp. nov., isolated from deep-sea sediment of East Pacific Ocean.</title>
        <authorList>
            <person name="Yang J."/>
            <person name="Lai Q."/>
            <person name="Shao Z."/>
        </authorList>
    </citation>
    <scope>NUCLEOTIDE SEQUENCE [LARGE SCALE GENOMIC DNA]</scope>
    <source>
        <strain evidence="3 4">YPA3-1-1</strain>
    </source>
</reference>
<dbReference type="EMBL" id="SIJB01000026">
    <property type="protein sequence ID" value="NBI29557.1"/>
    <property type="molecule type" value="Genomic_DNA"/>
</dbReference>
<comment type="caution">
    <text evidence="3">The sequence shown here is derived from an EMBL/GenBank/DDBJ whole genome shotgun (WGS) entry which is preliminary data.</text>
</comment>
<dbReference type="InterPro" id="IPR011856">
    <property type="entry name" value="tRNA_endonuc-like_dom_sf"/>
</dbReference>
<dbReference type="InterPro" id="IPR003509">
    <property type="entry name" value="UPF0102_YraN-like"/>
</dbReference>
<dbReference type="Proteomes" id="UP000448943">
    <property type="component" value="Unassembled WGS sequence"/>
</dbReference>
<dbReference type="PANTHER" id="PTHR34039:SF1">
    <property type="entry name" value="UPF0102 PROTEIN YRAN"/>
    <property type="match status" value="1"/>
</dbReference>
<evidence type="ECO:0000313" key="4">
    <source>
        <dbReference type="Proteomes" id="UP000448943"/>
    </source>
</evidence>
<dbReference type="AlphaFoldDB" id="A0A6N9Q427"/>
<name>A0A6N9Q427_9BACL</name>
<dbReference type="GO" id="GO:0003676">
    <property type="term" value="F:nucleic acid binding"/>
    <property type="evidence" value="ECO:0007669"/>
    <property type="project" value="InterPro"/>
</dbReference>
<dbReference type="NCBIfam" id="NF009154">
    <property type="entry name" value="PRK12497.3-3"/>
    <property type="match status" value="1"/>
</dbReference>
<gene>
    <name evidence="3" type="ORF">ERL59_11370</name>
</gene>
<evidence type="ECO:0000313" key="3">
    <source>
        <dbReference type="EMBL" id="NBI29557.1"/>
    </source>
</evidence>
<accession>A0A6N9Q427</accession>
<comment type="similarity">
    <text evidence="1 2">Belongs to the UPF0102 family.</text>
</comment>
<dbReference type="Pfam" id="PF02021">
    <property type="entry name" value="UPF0102"/>
    <property type="match status" value="1"/>
</dbReference>
<organism evidence="3 4">
    <name type="scientific">Chengkuizengella marina</name>
    <dbReference type="NCBI Taxonomy" id="2507566"/>
    <lineage>
        <taxon>Bacteria</taxon>
        <taxon>Bacillati</taxon>
        <taxon>Bacillota</taxon>
        <taxon>Bacilli</taxon>
        <taxon>Bacillales</taxon>
        <taxon>Paenibacillaceae</taxon>
        <taxon>Chengkuizengella</taxon>
    </lineage>
</organism>
<keyword evidence="4" id="KW-1185">Reference proteome</keyword>
<dbReference type="RefSeq" id="WP_160646367.1">
    <property type="nucleotide sequence ID" value="NZ_SIJB01000026.1"/>
</dbReference>
<dbReference type="SUPFAM" id="SSF52980">
    <property type="entry name" value="Restriction endonuclease-like"/>
    <property type="match status" value="1"/>
</dbReference>
<protein>
    <recommendedName>
        <fullName evidence="2">UPF0102 protein ERL59_11370</fullName>
    </recommendedName>
</protein>
<dbReference type="CDD" id="cd20736">
    <property type="entry name" value="PoNe_Nuclease"/>
    <property type="match status" value="1"/>
</dbReference>
<dbReference type="OrthoDB" id="9802516at2"/>
<dbReference type="HAMAP" id="MF_00048">
    <property type="entry name" value="UPF0102"/>
    <property type="match status" value="1"/>
</dbReference>